<feature type="transmembrane region" description="Helical" evidence="7">
    <location>
        <begin position="12"/>
        <end position="32"/>
    </location>
</feature>
<dbReference type="GO" id="GO:0005886">
    <property type="term" value="C:plasma membrane"/>
    <property type="evidence" value="ECO:0007669"/>
    <property type="project" value="UniProtKB-SubCell"/>
</dbReference>
<feature type="domain" description="ABC transmembrane type-1" evidence="8">
    <location>
        <begin position="77"/>
        <end position="266"/>
    </location>
</feature>
<comment type="similarity">
    <text evidence="7">Belongs to the binding-protein-dependent transport system permease family.</text>
</comment>
<dbReference type="PROSITE" id="PS50928">
    <property type="entry name" value="ABC_TM1"/>
    <property type="match status" value="1"/>
</dbReference>
<protein>
    <recommendedName>
        <fullName evidence="8">ABC transmembrane type-1 domain-containing protein</fullName>
    </recommendedName>
</protein>
<evidence type="ECO:0000256" key="4">
    <source>
        <dbReference type="ARBA" id="ARBA00022692"/>
    </source>
</evidence>
<feature type="transmembrane region" description="Helical" evidence="7">
    <location>
        <begin position="248"/>
        <end position="266"/>
    </location>
</feature>
<accession>A0A150MBM7</accession>
<keyword evidence="4 7" id="KW-0812">Transmembrane</keyword>
<sequence length="279" mass="31909">MNGMAGSKKLKTFLLYVLAFAILIIMVFPYVYMVLGSLAPWDEVDKKIIPSRLTLRSYEWLFGGGDTVLPRPWLRAFFNSIIVTLSSTFLMMATAVLVGYSLTKIKFKGSGFINNVILFQMFYPAVILLIPLFLIIRHFGLYDTYWAMILPKAVSLWAIFMYTNYFRSIPNEVIEAAKIDGAGTFRIIISIILPMSKSITTIIFLFLFMERWVELLWDMLVVNDENLKTLNVLLAQMFGPYGAYPGPMYAASVLLTLPILILFIIFSRNFKKGMDFVLK</sequence>
<dbReference type="STRING" id="301148.B4135_1580"/>
<dbReference type="PANTHER" id="PTHR43744:SF12">
    <property type="entry name" value="ABC TRANSPORTER PERMEASE PROTEIN MG189-RELATED"/>
    <property type="match status" value="1"/>
</dbReference>
<comment type="subcellular location">
    <subcellularLocation>
        <location evidence="1 7">Cell membrane</location>
        <topology evidence="1 7">Multi-pass membrane protein</topology>
    </subcellularLocation>
</comment>
<dbReference type="Proteomes" id="UP000075683">
    <property type="component" value="Unassembled WGS sequence"/>
</dbReference>
<evidence type="ECO:0000313" key="10">
    <source>
        <dbReference type="Proteomes" id="UP000075683"/>
    </source>
</evidence>
<dbReference type="AlphaFoldDB" id="A0A150MBM7"/>
<feature type="transmembrane region" description="Helical" evidence="7">
    <location>
        <begin position="76"/>
        <end position="100"/>
    </location>
</feature>
<evidence type="ECO:0000256" key="3">
    <source>
        <dbReference type="ARBA" id="ARBA00022475"/>
    </source>
</evidence>
<keyword evidence="3" id="KW-1003">Cell membrane</keyword>
<dbReference type="EMBL" id="LQYT01000016">
    <property type="protein sequence ID" value="KYD21954.1"/>
    <property type="molecule type" value="Genomic_DNA"/>
</dbReference>
<organism evidence="9 10">
    <name type="scientific">Caldibacillus debilis</name>
    <dbReference type="NCBI Taxonomy" id="301148"/>
    <lineage>
        <taxon>Bacteria</taxon>
        <taxon>Bacillati</taxon>
        <taxon>Bacillota</taxon>
        <taxon>Bacilli</taxon>
        <taxon>Bacillales</taxon>
        <taxon>Bacillaceae</taxon>
        <taxon>Caldibacillus</taxon>
    </lineage>
</organism>
<dbReference type="GO" id="GO:0055085">
    <property type="term" value="P:transmembrane transport"/>
    <property type="evidence" value="ECO:0007669"/>
    <property type="project" value="InterPro"/>
</dbReference>
<feature type="transmembrane region" description="Helical" evidence="7">
    <location>
        <begin position="187"/>
        <end position="209"/>
    </location>
</feature>
<dbReference type="Pfam" id="PF00528">
    <property type="entry name" value="BPD_transp_1"/>
    <property type="match status" value="1"/>
</dbReference>
<proteinExistence type="inferred from homology"/>
<evidence type="ECO:0000313" key="9">
    <source>
        <dbReference type="EMBL" id="KYD21954.1"/>
    </source>
</evidence>
<evidence type="ECO:0000259" key="8">
    <source>
        <dbReference type="PROSITE" id="PS50928"/>
    </source>
</evidence>
<comment type="caution">
    <text evidence="9">The sequence shown here is derived from an EMBL/GenBank/DDBJ whole genome shotgun (WGS) entry which is preliminary data.</text>
</comment>
<dbReference type="CDD" id="cd06261">
    <property type="entry name" value="TM_PBP2"/>
    <property type="match status" value="1"/>
</dbReference>
<evidence type="ECO:0000256" key="6">
    <source>
        <dbReference type="ARBA" id="ARBA00023136"/>
    </source>
</evidence>
<dbReference type="SUPFAM" id="SSF161098">
    <property type="entry name" value="MetI-like"/>
    <property type="match status" value="1"/>
</dbReference>
<dbReference type="InterPro" id="IPR035906">
    <property type="entry name" value="MetI-like_sf"/>
</dbReference>
<dbReference type="PATRIC" id="fig|301148.3.peg.1070"/>
<evidence type="ECO:0000256" key="2">
    <source>
        <dbReference type="ARBA" id="ARBA00022448"/>
    </source>
</evidence>
<evidence type="ECO:0000256" key="5">
    <source>
        <dbReference type="ARBA" id="ARBA00022989"/>
    </source>
</evidence>
<dbReference type="PANTHER" id="PTHR43744">
    <property type="entry name" value="ABC TRANSPORTER PERMEASE PROTEIN MG189-RELATED-RELATED"/>
    <property type="match status" value="1"/>
</dbReference>
<keyword evidence="2 7" id="KW-0813">Transport</keyword>
<feature type="transmembrane region" description="Helical" evidence="7">
    <location>
        <begin position="112"/>
        <end position="139"/>
    </location>
</feature>
<gene>
    <name evidence="9" type="ORF">B4135_1580</name>
</gene>
<dbReference type="Gene3D" id="1.10.3720.10">
    <property type="entry name" value="MetI-like"/>
    <property type="match status" value="1"/>
</dbReference>
<name>A0A150MBM7_9BACI</name>
<feature type="transmembrane region" description="Helical" evidence="7">
    <location>
        <begin position="145"/>
        <end position="166"/>
    </location>
</feature>
<keyword evidence="6 7" id="KW-0472">Membrane</keyword>
<keyword evidence="5 7" id="KW-1133">Transmembrane helix</keyword>
<evidence type="ECO:0000256" key="7">
    <source>
        <dbReference type="RuleBase" id="RU363032"/>
    </source>
</evidence>
<evidence type="ECO:0000256" key="1">
    <source>
        <dbReference type="ARBA" id="ARBA00004651"/>
    </source>
</evidence>
<dbReference type="InterPro" id="IPR000515">
    <property type="entry name" value="MetI-like"/>
</dbReference>
<reference evidence="9 10" key="1">
    <citation type="submission" date="2016-01" db="EMBL/GenBank/DDBJ databases">
        <title>Draft Genome Sequences of Seven Thermophilic Sporeformers Isolated from Foods.</title>
        <authorList>
            <person name="Berendsen E.M."/>
            <person name="Wells-Bennik M.H."/>
            <person name="Krawcyk A.O."/>
            <person name="De Jong A."/>
            <person name="Holsappel S."/>
            <person name="Eijlander R.T."/>
            <person name="Kuipers O.P."/>
        </authorList>
    </citation>
    <scope>NUCLEOTIDE SEQUENCE [LARGE SCALE GENOMIC DNA]</scope>
    <source>
        <strain evidence="9 10">B4135</strain>
    </source>
</reference>